<feature type="region of interest" description="Disordered" evidence="6">
    <location>
        <begin position="85"/>
        <end position="104"/>
    </location>
</feature>
<keyword evidence="3 7" id="KW-0812">Transmembrane</keyword>
<evidence type="ECO:0000256" key="2">
    <source>
        <dbReference type="ARBA" id="ARBA00022448"/>
    </source>
</evidence>
<dbReference type="OrthoDB" id="2985014at2759"/>
<evidence type="ECO:0000256" key="7">
    <source>
        <dbReference type="SAM" id="Phobius"/>
    </source>
</evidence>
<dbReference type="Proteomes" id="UP000811619">
    <property type="component" value="Unassembled WGS sequence"/>
</dbReference>
<dbReference type="AlphaFoldDB" id="A0A8K0JB16"/>
<evidence type="ECO:0000313" key="8">
    <source>
        <dbReference type="EMBL" id="KAG5927314.1"/>
    </source>
</evidence>
<sequence>MPVVVCWFNMNLGGHRRRAVGSAWQVGFGNLGGIIAAFVFEQDKPSGAPGADFALGYDCCLGFCCVSAAACVLYALSCWRANRERDRAVDGAPPESVSEEESAALGDLHPGYRYLL</sequence>
<dbReference type="GO" id="GO:0022857">
    <property type="term" value="F:transmembrane transporter activity"/>
    <property type="evidence" value="ECO:0007669"/>
    <property type="project" value="TreeGrafter"/>
</dbReference>
<gene>
    <name evidence="8" type="ORF">E4U42_002373</name>
</gene>
<proteinExistence type="predicted"/>
<evidence type="ECO:0000313" key="9">
    <source>
        <dbReference type="Proteomes" id="UP000811619"/>
    </source>
</evidence>
<evidence type="ECO:0000256" key="3">
    <source>
        <dbReference type="ARBA" id="ARBA00022692"/>
    </source>
</evidence>
<feature type="transmembrane region" description="Helical" evidence="7">
    <location>
        <begin position="20"/>
        <end position="40"/>
    </location>
</feature>
<dbReference type="GO" id="GO:0005886">
    <property type="term" value="C:plasma membrane"/>
    <property type="evidence" value="ECO:0007669"/>
    <property type="project" value="TreeGrafter"/>
</dbReference>
<name>A0A8K0JB16_9HYPO</name>
<keyword evidence="9" id="KW-1185">Reference proteome</keyword>
<protein>
    <recommendedName>
        <fullName evidence="10">Allantoate permease</fullName>
    </recommendedName>
</protein>
<comment type="subcellular location">
    <subcellularLocation>
        <location evidence="1">Membrane</location>
        <topology evidence="1">Multi-pass membrane protein</topology>
    </subcellularLocation>
</comment>
<dbReference type="PANTHER" id="PTHR43791:SF46">
    <property type="entry name" value="MAJOR FACILITATOR SUPERFAMILY (MFS) PROFILE DOMAIN-CONTAINING PROTEIN-RELATED"/>
    <property type="match status" value="1"/>
</dbReference>
<keyword evidence="5 7" id="KW-0472">Membrane</keyword>
<comment type="caution">
    <text evidence="8">The sequence shown here is derived from an EMBL/GenBank/DDBJ whole genome shotgun (WGS) entry which is preliminary data.</text>
</comment>
<evidence type="ECO:0000256" key="4">
    <source>
        <dbReference type="ARBA" id="ARBA00022989"/>
    </source>
</evidence>
<dbReference type="InterPro" id="IPR036259">
    <property type="entry name" value="MFS_trans_sf"/>
</dbReference>
<keyword evidence="2" id="KW-0813">Transport</keyword>
<organism evidence="8 9">
    <name type="scientific">Claviceps africana</name>
    <dbReference type="NCBI Taxonomy" id="83212"/>
    <lineage>
        <taxon>Eukaryota</taxon>
        <taxon>Fungi</taxon>
        <taxon>Dikarya</taxon>
        <taxon>Ascomycota</taxon>
        <taxon>Pezizomycotina</taxon>
        <taxon>Sordariomycetes</taxon>
        <taxon>Hypocreomycetidae</taxon>
        <taxon>Hypocreales</taxon>
        <taxon>Clavicipitaceae</taxon>
        <taxon>Claviceps</taxon>
    </lineage>
</organism>
<keyword evidence="4 7" id="KW-1133">Transmembrane helix</keyword>
<evidence type="ECO:0000256" key="5">
    <source>
        <dbReference type="ARBA" id="ARBA00023136"/>
    </source>
</evidence>
<evidence type="ECO:0008006" key="10">
    <source>
        <dbReference type="Google" id="ProtNLM"/>
    </source>
</evidence>
<evidence type="ECO:0000256" key="6">
    <source>
        <dbReference type="SAM" id="MobiDB-lite"/>
    </source>
</evidence>
<dbReference type="SUPFAM" id="SSF103473">
    <property type="entry name" value="MFS general substrate transporter"/>
    <property type="match status" value="1"/>
</dbReference>
<reference evidence="8" key="1">
    <citation type="journal article" date="2020" name="bioRxiv">
        <title>Whole genome comparisons of ergot fungi reveals the divergence and evolution of species within the genus Claviceps are the result of varying mechanisms driving genome evolution and host range expansion.</title>
        <authorList>
            <person name="Wyka S.A."/>
            <person name="Mondo S.J."/>
            <person name="Liu M."/>
            <person name="Dettman J."/>
            <person name="Nalam V."/>
            <person name="Broders K.D."/>
        </authorList>
    </citation>
    <scope>NUCLEOTIDE SEQUENCE</scope>
    <source>
        <strain evidence="8">CCC 489</strain>
    </source>
</reference>
<dbReference type="EMBL" id="SRPY01000192">
    <property type="protein sequence ID" value="KAG5927314.1"/>
    <property type="molecule type" value="Genomic_DNA"/>
</dbReference>
<evidence type="ECO:0000256" key="1">
    <source>
        <dbReference type="ARBA" id="ARBA00004141"/>
    </source>
</evidence>
<feature type="transmembrane region" description="Helical" evidence="7">
    <location>
        <begin position="55"/>
        <end position="76"/>
    </location>
</feature>
<accession>A0A8K0JB16</accession>
<dbReference type="PANTHER" id="PTHR43791">
    <property type="entry name" value="PERMEASE-RELATED"/>
    <property type="match status" value="1"/>
</dbReference>